<dbReference type="PANTHER" id="PTHR12243:SF67">
    <property type="entry name" value="COREPRESSOR OF PANGOLIN, ISOFORM A-RELATED"/>
    <property type="match status" value="1"/>
</dbReference>
<feature type="compositionally biased region" description="Polar residues" evidence="1">
    <location>
        <begin position="145"/>
        <end position="156"/>
    </location>
</feature>
<proteinExistence type="predicted"/>
<comment type="caution">
    <text evidence="3">The sequence shown here is derived from an EMBL/GenBank/DDBJ whole genome shotgun (WGS) entry which is preliminary data.</text>
</comment>
<reference evidence="3 4" key="1">
    <citation type="submission" date="2024-05" db="EMBL/GenBank/DDBJ databases">
        <title>Genetic variation in Jamaican populations of the coffee berry borer (Hypothenemus hampei).</title>
        <authorList>
            <person name="Errbii M."/>
            <person name="Myrie A."/>
        </authorList>
    </citation>
    <scope>NUCLEOTIDE SEQUENCE [LARGE SCALE GENOMIC DNA]</scope>
    <source>
        <strain evidence="3">JA-Hopewell-2020-01-JO</strain>
        <tissue evidence="3">Whole body</tissue>
    </source>
</reference>
<evidence type="ECO:0000256" key="1">
    <source>
        <dbReference type="SAM" id="MobiDB-lite"/>
    </source>
</evidence>
<protein>
    <recommendedName>
        <fullName evidence="2">MADF domain-containing protein</fullName>
    </recommendedName>
</protein>
<dbReference type="PANTHER" id="PTHR12243">
    <property type="entry name" value="MADF DOMAIN TRANSCRIPTION FACTOR"/>
    <property type="match status" value="1"/>
</dbReference>
<evidence type="ECO:0000313" key="3">
    <source>
        <dbReference type="EMBL" id="KAL1488771.1"/>
    </source>
</evidence>
<feature type="domain" description="MADF" evidence="2">
    <location>
        <begin position="13"/>
        <end position="104"/>
    </location>
</feature>
<organism evidence="3 4">
    <name type="scientific">Hypothenemus hampei</name>
    <name type="common">Coffee berry borer</name>
    <dbReference type="NCBI Taxonomy" id="57062"/>
    <lineage>
        <taxon>Eukaryota</taxon>
        <taxon>Metazoa</taxon>
        <taxon>Ecdysozoa</taxon>
        <taxon>Arthropoda</taxon>
        <taxon>Hexapoda</taxon>
        <taxon>Insecta</taxon>
        <taxon>Pterygota</taxon>
        <taxon>Neoptera</taxon>
        <taxon>Endopterygota</taxon>
        <taxon>Coleoptera</taxon>
        <taxon>Polyphaga</taxon>
        <taxon>Cucujiformia</taxon>
        <taxon>Curculionidae</taxon>
        <taxon>Scolytinae</taxon>
        <taxon>Hypothenemus</taxon>
    </lineage>
</organism>
<evidence type="ECO:0000313" key="4">
    <source>
        <dbReference type="Proteomes" id="UP001566132"/>
    </source>
</evidence>
<sequence>MNKSSDKICTPEKFISLVMEYPFLYDKTKSEFKNVKKKDRIWSKIGEEFNSTGDEAKSYFKSLREKYLRLKKQREQNSKSGAGAIKEKDWEIYKIMSFLDEVIRPRKTYASFGSITEPSTSETSETQMVRNIFMETQDDFSLNILSPASTNKSSPCVQYPSDSALPHDIEKR</sequence>
<dbReference type="EMBL" id="JBDJPC010000013">
    <property type="protein sequence ID" value="KAL1488771.1"/>
    <property type="molecule type" value="Genomic_DNA"/>
</dbReference>
<dbReference type="InterPro" id="IPR039353">
    <property type="entry name" value="TF_Adf1"/>
</dbReference>
<dbReference type="SMART" id="SM00595">
    <property type="entry name" value="MADF"/>
    <property type="match status" value="1"/>
</dbReference>
<dbReference type="InterPro" id="IPR006578">
    <property type="entry name" value="MADF-dom"/>
</dbReference>
<dbReference type="Proteomes" id="UP001566132">
    <property type="component" value="Unassembled WGS sequence"/>
</dbReference>
<name>A0ABD1E6U1_HYPHA</name>
<accession>A0ABD1E6U1</accession>
<dbReference type="AlphaFoldDB" id="A0ABD1E6U1"/>
<keyword evidence="4" id="KW-1185">Reference proteome</keyword>
<feature type="region of interest" description="Disordered" evidence="1">
    <location>
        <begin position="145"/>
        <end position="172"/>
    </location>
</feature>
<dbReference type="PROSITE" id="PS51029">
    <property type="entry name" value="MADF"/>
    <property type="match status" value="1"/>
</dbReference>
<dbReference type="Pfam" id="PF10545">
    <property type="entry name" value="MADF_DNA_bdg"/>
    <property type="match status" value="1"/>
</dbReference>
<evidence type="ECO:0000259" key="2">
    <source>
        <dbReference type="PROSITE" id="PS51029"/>
    </source>
</evidence>
<gene>
    <name evidence="3" type="ORF">ABEB36_014570</name>
</gene>